<protein>
    <submittedName>
        <fullName evidence="1">Biotin/lipoyl-binding protein</fullName>
    </submittedName>
</protein>
<dbReference type="InterPro" id="IPR011053">
    <property type="entry name" value="Single_hybrid_motif"/>
</dbReference>
<organism evidence="1 2">
    <name type="scientific">Brevibacillus choshinensis</name>
    <dbReference type="NCBI Taxonomy" id="54911"/>
    <lineage>
        <taxon>Bacteria</taxon>
        <taxon>Bacillati</taxon>
        <taxon>Bacillota</taxon>
        <taxon>Bacilli</taxon>
        <taxon>Bacillales</taxon>
        <taxon>Paenibacillaceae</taxon>
        <taxon>Brevibacillus</taxon>
    </lineage>
</organism>
<dbReference type="RefSeq" id="WP_203353549.1">
    <property type="nucleotide sequence ID" value="NZ_CP069127.1"/>
</dbReference>
<sequence>MGLKYDVISPFAGTIERIRFQAGDRVEEGEVIFTLVGSGRTVDILSPVTGYANGVEVEQGEKVIAGMILAAITYLE</sequence>
<evidence type="ECO:0000313" key="1">
    <source>
        <dbReference type="EMBL" id="QRG66483.1"/>
    </source>
</evidence>
<proteinExistence type="predicted"/>
<dbReference type="EMBL" id="CP069127">
    <property type="protein sequence ID" value="QRG66483.1"/>
    <property type="molecule type" value="Genomic_DNA"/>
</dbReference>
<dbReference type="Gene3D" id="2.40.50.100">
    <property type="match status" value="1"/>
</dbReference>
<dbReference type="Proteomes" id="UP000596248">
    <property type="component" value="Chromosome"/>
</dbReference>
<name>A0ABX7FJT7_BRECH</name>
<evidence type="ECO:0000313" key="2">
    <source>
        <dbReference type="Proteomes" id="UP000596248"/>
    </source>
</evidence>
<accession>A0ABX7FJT7</accession>
<reference evidence="1 2" key="1">
    <citation type="submission" date="2021-01" db="EMBL/GenBank/DDBJ databases">
        <title>Identification of strong promoters based on the transcriptome of Brevibacillus choshinensis.</title>
        <authorList>
            <person name="Yao D."/>
            <person name="Zhang K."/>
            <person name="Wu J."/>
        </authorList>
    </citation>
    <scope>NUCLEOTIDE SEQUENCE [LARGE SCALE GENOMIC DNA]</scope>
    <source>
        <strain evidence="1 2">HPD31-SP3</strain>
    </source>
</reference>
<keyword evidence="2" id="KW-1185">Reference proteome</keyword>
<gene>
    <name evidence="1" type="ORF">JNE38_23625</name>
</gene>
<dbReference type="SUPFAM" id="SSF51230">
    <property type="entry name" value="Single hybrid motif"/>
    <property type="match status" value="1"/>
</dbReference>